<organism evidence="1 2">
    <name type="scientific">Tunisvirus fontaine2</name>
    <dbReference type="NCBI Taxonomy" id="1421067"/>
    <lineage>
        <taxon>Viruses</taxon>
        <taxon>Varidnaviria</taxon>
        <taxon>Bamfordvirae</taxon>
        <taxon>Nucleocytoviricota</taxon>
        <taxon>Megaviricetes</taxon>
        <taxon>Pimascovirales</taxon>
        <taxon>Pimascovirales incertae sedis</taxon>
        <taxon>Marseilleviridae</taxon>
        <taxon>Losannavirus</taxon>
        <taxon>Losannavirus tunisense</taxon>
    </lineage>
</organism>
<dbReference type="Proteomes" id="UP000232615">
    <property type="component" value="Segment"/>
</dbReference>
<protein>
    <submittedName>
        <fullName evidence="1">Uncharacterized protein</fullName>
    </submittedName>
</protein>
<evidence type="ECO:0000313" key="1">
    <source>
        <dbReference type="EMBL" id="AHC55081.1"/>
    </source>
</evidence>
<reference evidence="1 2" key="1">
    <citation type="journal article" date="2014" name="Arch. Virol.">
        <title>Complete genome sequence of Tunisvirus, a new member of the proposed family Marseilleviridae.</title>
        <authorList>
            <person name="Aherfi S."/>
            <person name="Boughalmi M."/>
            <person name="Pagnier I."/>
            <person name="Fournous G."/>
            <person name="La Scola B."/>
            <person name="Raoult D."/>
            <person name="Colson P."/>
        </authorList>
    </citation>
    <scope>NUCLEOTIDE SEQUENCE [LARGE SCALE GENOMIC DNA]</scope>
    <source>
        <strain evidence="1 2">U484</strain>
    </source>
</reference>
<dbReference type="EMBL" id="KF483846">
    <property type="protein sequence ID" value="AHC55081.1"/>
    <property type="molecule type" value="Genomic_DNA"/>
</dbReference>
<accession>V9SFG4</accession>
<name>V9SFG4_9VIRU</name>
<evidence type="ECO:0000313" key="2">
    <source>
        <dbReference type="Proteomes" id="UP000232615"/>
    </source>
</evidence>
<keyword evidence="2" id="KW-1185">Reference proteome</keyword>
<gene>
    <name evidence="1" type="ORF">TNS_ORF363</name>
</gene>
<sequence>MHSRLFLVYSPSRTERNLHYTIFASVHPFQYKSIKMSKFPIYPFQEALLVRRKRRKQTREHFFVSLEFFENFVDSDKKLILPYLGIFVPFRKSDVFRKFAISDKKQMKKLEHVNLWFVYPCVRNIRQISKIRYIFSPRPHSNFIRIKFELLSDIANLWFNHPYVICSDIFRLFFCLISRTCGSIIHIFPH</sequence>
<proteinExistence type="predicted"/>